<feature type="domain" description="Dynein regulatory complex subunit 7 C-terminal" evidence="2">
    <location>
        <begin position="104"/>
        <end position="211"/>
    </location>
</feature>
<evidence type="ECO:0000256" key="1">
    <source>
        <dbReference type="SAM" id="MobiDB-lite"/>
    </source>
</evidence>
<dbReference type="EMBL" id="HACM01011812">
    <property type="protein sequence ID" value="CRZ12254.1"/>
    <property type="molecule type" value="Transcribed_RNA"/>
</dbReference>
<dbReference type="PANTHER" id="PTHR35249:SF2">
    <property type="entry name" value="DYNEIN REGULATORY COMPLEX SUBUNIT 7"/>
    <property type="match status" value="1"/>
</dbReference>
<evidence type="ECO:0000313" key="3">
    <source>
        <dbReference type="EMBL" id="CRZ12254.1"/>
    </source>
</evidence>
<dbReference type="PANTHER" id="PTHR35249">
    <property type="entry name" value="DYNEIN REGULATORY COMPLEX SUBUNIT 7"/>
    <property type="match status" value="1"/>
</dbReference>
<feature type="non-terminal residue" evidence="3">
    <location>
        <position position="1"/>
    </location>
</feature>
<dbReference type="GO" id="GO:0031514">
    <property type="term" value="C:motile cilium"/>
    <property type="evidence" value="ECO:0007669"/>
    <property type="project" value="TreeGrafter"/>
</dbReference>
<protein>
    <recommendedName>
        <fullName evidence="2">Dynein regulatory complex subunit 7 C-terminal domain-containing protein</fullName>
    </recommendedName>
</protein>
<reference evidence="3" key="1">
    <citation type="submission" date="2015-04" db="EMBL/GenBank/DDBJ databases">
        <title>The genome sequence of the plant pathogenic Rhizarian Plasmodiophora brassicae reveals insights in its biotrophic life cycle and the origin of chitin synthesis.</title>
        <authorList>
            <person name="Schwelm A."/>
            <person name="Fogelqvist J."/>
            <person name="Knaust A."/>
            <person name="Julke S."/>
            <person name="Lilja T."/>
            <person name="Dhandapani V."/>
            <person name="Bonilla-Rosso G."/>
            <person name="Karlsson M."/>
            <person name="Shevchenko A."/>
            <person name="Choi S.R."/>
            <person name="Kim H.G."/>
            <person name="Park J.Y."/>
            <person name="Lim Y.P."/>
            <person name="Ludwig-Muller J."/>
            <person name="Dixelius C."/>
        </authorList>
    </citation>
    <scope>NUCLEOTIDE SEQUENCE</scope>
    <source>
        <tissue evidence="3">Potato root galls</tissue>
    </source>
</reference>
<dbReference type="AlphaFoldDB" id="A0A0H5RU38"/>
<dbReference type="InterPro" id="IPR033551">
    <property type="entry name" value="DRC7/lobo"/>
</dbReference>
<feature type="region of interest" description="Disordered" evidence="1">
    <location>
        <begin position="62"/>
        <end position="83"/>
    </location>
</feature>
<dbReference type="Pfam" id="PF24671">
    <property type="entry name" value="DRC7_C"/>
    <property type="match status" value="1"/>
</dbReference>
<feature type="compositionally biased region" description="Basic and acidic residues" evidence="1">
    <location>
        <begin position="62"/>
        <end position="78"/>
    </location>
</feature>
<dbReference type="InterPro" id="IPR056292">
    <property type="entry name" value="DRC7_C"/>
</dbReference>
<organism evidence="3">
    <name type="scientific">Spongospora subterranea</name>
    <dbReference type="NCBI Taxonomy" id="70186"/>
    <lineage>
        <taxon>Eukaryota</taxon>
        <taxon>Sar</taxon>
        <taxon>Rhizaria</taxon>
        <taxon>Endomyxa</taxon>
        <taxon>Phytomyxea</taxon>
        <taxon>Plasmodiophorida</taxon>
        <taxon>Plasmodiophoridae</taxon>
        <taxon>Spongospora</taxon>
    </lineage>
</organism>
<accession>A0A0H5RU38</accession>
<name>A0A0H5RU38_9EUKA</name>
<evidence type="ECO:0000259" key="2">
    <source>
        <dbReference type="Pfam" id="PF24671"/>
    </source>
</evidence>
<proteinExistence type="predicted"/>
<sequence>VVGWHVEANANTPRPAAIREEFNVLVQAEKELMSIVRSRESELNELLNQLRTELEEAALDRTVDEKTRTKSKEQKGGVEDEDVENNKASDYLAPFLAQFPAGKPLSREQAEQARDECMASLTDRLLKRGNIIQRRLNDEHEKLKKREAAYQRTQSAHIDKDDEEFNAFYEATMFRIHILDARLHRHEKMAMKKFRALDLQLRVDPRLEAIYKPTPPS</sequence>
<dbReference type="GO" id="GO:0048870">
    <property type="term" value="P:cell motility"/>
    <property type="evidence" value="ECO:0007669"/>
    <property type="project" value="TreeGrafter"/>
</dbReference>